<protein>
    <recommendedName>
        <fullName evidence="2">CAAX prenyl protease 2/Lysostaphin resistance protein A-like domain-containing protein</fullName>
    </recommendedName>
</protein>
<keyword evidence="1" id="KW-0472">Membrane</keyword>
<feature type="transmembrane region" description="Helical" evidence="1">
    <location>
        <begin position="102"/>
        <end position="120"/>
    </location>
</feature>
<keyword evidence="1" id="KW-0812">Transmembrane</keyword>
<proteinExistence type="predicted"/>
<dbReference type="EMBL" id="PEXV01000023">
    <property type="protein sequence ID" value="PIS41898.1"/>
    <property type="molecule type" value="Genomic_DNA"/>
</dbReference>
<feature type="transmembrane region" description="Helical" evidence="1">
    <location>
        <begin position="33"/>
        <end position="52"/>
    </location>
</feature>
<comment type="caution">
    <text evidence="3">The sequence shown here is derived from an EMBL/GenBank/DDBJ whole genome shotgun (WGS) entry which is preliminary data.</text>
</comment>
<feature type="transmembrane region" description="Helical" evidence="1">
    <location>
        <begin position="178"/>
        <end position="196"/>
    </location>
</feature>
<evidence type="ECO:0000313" key="4">
    <source>
        <dbReference type="Proteomes" id="UP000228711"/>
    </source>
</evidence>
<dbReference type="GO" id="GO:0004175">
    <property type="term" value="F:endopeptidase activity"/>
    <property type="evidence" value="ECO:0007669"/>
    <property type="project" value="UniProtKB-ARBA"/>
</dbReference>
<dbReference type="GO" id="GO:0080120">
    <property type="term" value="P:CAAX-box protein maturation"/>
    <property type="evidence" value="ECO:0007669"/>
    <property type="project" value="UniProtKB-ARBA"/>
</dbReference>
<feature type="transmembrane region" description="Helical" evidence="1">
    <location>
        <begin position="155"/>
        <end position="172"/>
    </location>
</feature>
<accession>A0A2H0YTS6</accession>
<dbReference type="Proteomes" id="UP000228711">
    <property type="component" value="Unassembled WGS sequence"/>
</dbReference>
<dbReference type="AlphaFoldDB" id="A0A2H0YTS6"/>
<feature type="transmembrane region" description="Helical" evidence="1">
    <location>
        <begin position="126"/>
        <end position="148"/>
    </location>
</feature>
<organism evidence="3 4">
    <name type="scientific">Candidatus Kerfeldbacteria bacterium CG08_land_8_20_14_0_20_42_7</name>
    <dbReference type="NCBI Taxonomy" id="2014245"/>
    <lineage>
        <taxon>Bacteria</taxon>
        <taxon>Candidatus Kerfeldiibacteriota</taxon>
    </lineage>
</organism>
<evidence type="ECO:0000259" key="2">
    <source>
        <dbReference type="Pfam" id="PF02517"/>
    </source>
</evidence>
<evidence type="ECO:0000313" key="3">
    <source>
        <dbReference type="EMBL" id="PIS41898.1"/>
    </source>
</evidence>
<keyword evidence="1" id="KW-1133">Transmembrane helix</keyword>
<sequence>MLIDISIIVILFVLPVVLMSFKIIPFKYKIHDLGLVAFLLMLIVLLKGWGTQKLGLQLPAVGEFALPYLLFTCGLGIALLIISKLTKNTGKERWWKDSHFIYGFILVSALQEFVFRGFLIPELQSIFSSTILVVLVNALLFAFMHIIYSDNKYSLLMIFVGGIGFATMYIYYPSLILIAISHTVLNFIAVYFGFFTQERKRA</sequence>
<feature type="transmembrane region" description="Helical" evidence="1">
    <location>
        <begin position="6"/>
        <end position="26"/>
    </location>
</feature>
<dbReference type="InterPro" id="IPR003675">
    <property type="entry name" value="Rce1/LyrA-like_dom"/>
</dbReference>
<feature type="domain" description="CAAX prenyl protease 2/Lysostaphin resistance protein A-like" evidence="2">
    <location>
        <begin position="99"/>
        <end position="188"/>
    </location>
</feature>
<gene>
    <name evidence="3" type="ORF">COT25_00700</name>
</gene>
<evidence type="ECO:0000256" key="1">
    <source>
        <dbReference type="SAM" id="Phobius"/>
    </source>
</evidence>
<feature type="transmembrane region" description="Helical" evidence="1">
    <location>
        <begin position="64"/>
        <end position="82"/>
    </location>
</feature>
<name>A0A2H0YTS6_9BACT</name>
<dbReference type="Pfam" id="PF02517">
    <property type="entry name" value="Rce1-like"/>
    <property type="match status" value="1"/>
</dbReference>
<reference evidence="4" key="1">
    <citation type="submission" date="2017-09" db="EMBL/GenBank/DDBJ databases">
        <title>Depth-based differentiation of microbial function through sediment-hosted aquifers and enrichment of novel symbionts in the deep terrestrial subsurface.</title>
        <authorList>
            <person name="Probst A.J."/>
            <person name="Ladd B."/>
            <person name="Jarett J.K."/>
            <person name="Geller-Mcgrath D.E."/>
            <person name="Sieber C.M.K."/>
            <person name="Emerson J.B."/>
            <person name="Anantharaman K."/>
            <person name="Thomas B.C."/>
            <person name="Malmstrom R."/>
            <person name="Stieglmeier M."/>
            <person name="Klingl A."/>
            <person name="Woyke T."/>
            <person name="Ryan C.M."/>
            <person name="Banfield J.F."/>
        </authorList>
    </citation>
    <scope>NUCLEOTIDE SEQUENCE [LARGE SCALE GENOMIC DNA]</scope>
</reference>